<gene>
    <name evidence="2" type="ORF">QBC40DRAFT_255618</name>
</gene>
<reference evidence="2" key="2">
    <citation type="submission" date="2023-05" db="EMBL/GenBank/DDBJ databases">
        <authorList>
            <consortium name="Lawrence Berkeley National Laboratory"/>
            <person name="Steindorff A."/>
            <person name="Hensen N."/>
            <person name="Bonometti L."/>
            <person name="Westerberg I."/>
            <person name="Brannstrom I.O."/>
            <person name="Guillou S."/>
            <person name="Cros-Aarteil S."/>
            <person name="Calhoun S."/>
            <person name="Haridas S."/>
            <person name="Kuo A."/>
            <person name="Mondo S."/>
            <person name="Pangilinan J."/>
            <person name="Riley R."/>
            <person name="Labutti K."/>
            <person name="Andreopoulos B."/>
            <person name="Lipzen A."/>
            <person name="Chen C."/>
            <person name="Yanf M."/>
            <person name="Daum C."/>
            <person name="Ng V."/>
            <person name="Clum A."/>
            <person name="Ohm R."/>
            <person name="Martin F."/>
            <person name="Silar P."/>
            <person name="Natvig D."/>
            <person name="Lalanne C."/>
            <person name="Gautier V."/>
            <person name="Ament-Velasquez S.L."/>
            <person name="Kruys A."/>
            <person name="Hutchinson M.I."/>
            <person name="Powell A.J."/>
            <person name="Barry K."/>
            <person name="Miller A.N."/>
            <person name="Grigoriev I.V."/>
            <person name="Debuchy R."/>
            <person name="Gladieux P."/>
            <person name="Thoren M.H."/>
            <person name="Johannesson H."/>
        </authorList>
    </citation>
    <scope>NUCLEOTIDE SEQUENCE</scope>
    <source>
        <strain evidence="2">CBS 315.58</strain>
    </source>
</reference>
<comment type="caution">
    <text evidence="2">The sequence shown here is derived from an EMBL/GenBank/DDBJ whole genome shotgun (WGS) entry which is preliminary data.</text>
</comment>
<accession>A0AAN6XE50</accession>
<reference evidence="2" key="1">
    <citation type="journal article" date="2023" name="Mol. Phylogenet. Evol.">
        <title>Genome-scale phylogeny and comparative genomics of the fungal order Sordariales.</title>
        <authorList>
            <person name="Hensen N."/>
            <person name="Bonometti L."/>
            <person name="Westerberg I."/>
            <person name="Brannstrom I.O."/>
            <person name="Guillou S."/>
            <person name="Cros-Aarteil S."/>
            <person name="Calhoun S."/>
            <person name="Haridas S."/>
            <person name="Kuo A."/>
            <person name="Mondo S."/>
            <person name="Pangilinan J."/>
            <person name="Riley R."/>
            <person name="LaButti K."/>
            <person name="Andreopoulos B."/>
            <person name="Lipzen A."/>
            <person name="Chen C."/>
            <person name="Yan M."/>
            <person name="Daum C."/>
            <person name="Ng V."/>
            <person name="Clum A."/>
            <person name="Steindorff A."/>
            <person name="Ohm R.A."/>
            <person name="Martin F."/>
            <person name="Silar P."/>
            <person name="Natvig D.O."/>
            <person name="Lalanne C."/>
            <person name="Gautier V."/>
            <person name="Ament-Velasquez S.L."/>
            <person name="Kruys A."/>
            <person name="Hutchinson M.I."/>
            <person name="Powell A.J."/>
            <person name="Barry K."/>
            <person name="Miller A.N."/>
            <person name="Grigoriev I.V."/>
            <person name="Debuchy R."/>
            <person name="Gladieux P."/>
            <person name="Hiltunen Thoren M."/>
            <person name="Johannesson H."/>
        </authorList>
    </citation>
    <scope>NUCLEOTIDE SEQUENCE</scope>
    <source>
        <strain evidence="2">CBS 315.58</strain>
    </source>
</reference>
<evidence type="ECO:0000259" key="1">
    <source>
        <dbReference type="Pfam" id="PF14856"/>
    </source>
</evidence>
<keyword evidence="3" id="KW-1185">Reference proteome</keyword>
<dbReference type="InterPro" id="IPR029226">
    <property type="entry name" value="Ecp2-like"/>
</dbReference>
<organism evidence="2 3">
    <name type="scientific">Triangularia verruculosa</name>
    <dbReference type="NCBI Taxonomy" id="2587418"/>
    <lineage>
        <taxon>Eukaryota</taxon>
        <taxon>Fungi</taxon>
        <taxon>Dikarya</taxon>
        <taxon>Ascomycota</taxon>
        <taxon>Pezizomycotina</taxon>
        <taxon>Sordariomycetes</taxon>
        <taxon>Sordariomycetidae</taxon>
        <taxon>Sordariales</taxon>
        <taxon>Podosporaceae</taxon>
        <taxon>Triangularia</taxon>
    </lineage>
</organism>
<protein>
    <recommendedName>
        <fullName evidence="1">Ecp2 effector protein-like domain-containing protein</fullName>
    </recommendedName>
</protein>
<dbReference type="AlphaFoldDB" id="A0AAN6XE50"/>
<evidence type="ECO:0000313" key="2">
    <source>
        <dbReference type="EMBL" id="KAK4198914.1"/>
    </source>
</evidence>
<dbReference type="EMBL" id="MU863939">
    <property type="protein sequence ID" value="KAK4198914.1"/>
    <property type="molecule type" value="Genomic_DNA"/>
</dbReference>
<dbReference type="Pfam" id="PF14856">
    <property type="entry name" value="Hce2"/>
    <property type="match status" value="1"/>
</dbReference>
<proteinExistence type="predicted"/>
<evidence type="ECO:0000313" key="3">
    <source>
        <dbReference type="Proteomes" id="UP001303160"/>
    </source>
</evidence>
<dbReference type="Proteomes" id="UP001303160">
    <property type="component" value="Unassembled WGS sequence"/>
</dbReference>
<sequence length="182" mass="20305">MVGLLATTALGGHIPFDTTGYIEIAKDVYILNTTSNLAPNMTRPHNSTHCEESIYWDRGGDNWYPLVKDCEYLRDNLVARGSDNCTAQNDMVLVPTSGSIHIAFSGTCSFFGKAEGESEHVWIGFDDIRHMLNVTINEYSGIANDGQHRVSWITGEVLCESTGDRRIYWSLKDPTWDGNPKN</sequence>
<name>A0AAN6XE50_9PEZI</name>
<feature type="domain" description="Ecp2 effector protein-like" evidence="1">
    <location>
        <begin position="49"/>
        <end position="141"/>
    </location>
</feature>